<name>A0A1I6JFF3_9FIRM</name>
<reference evidence="2 3" key="1">
    <citation type="submission" date="2016-10" db="EMBL/GenBank/DDBJ databases">
        <authorList>
            <person name="de Groot N.N."/>
        </authorList>
    </citation>
    <scope>NUCLEOTIDE SEQUENCE [LARGE SCALE GENOMIC DNA]</scope>
    <source>
        <strain evidence="2 3">743A</strain>
    </source>
</reference>
<gene>
    <name evidence="2" type="ORF">SAMN05661086_01639</name>
</gene>
<accession>A0A1I6JFF3</accession>
<evidence type="ECO:0000313" key="2">
    <source>
        <dbReference type="EMBL" id="SFR77706.1"/>
    </source>
</evidence>
<keyword evidence="3" id="KW-1185">Reference proteome</keyword>
<feature type="transmembrane region" description="Helical" evidence="1">
    <location>
        <begin position="6"/>
        <end position="23"/>
    </location>
</feature>
<protein>
    <submittedName>
        <fullName evidence="2">Tight adherence protein B</fullName>
    </submittedName>
</protein>
<organism evidence="2 3">
    <name type="scientific">Anaeromicropila populeti</name>
    <dbReference type="NCBI Taxonomy" id="37658"/>
    <lineage>
        <taxon>Bacteria</taxon>
        <taxon>Bacillati</taxon>
        <taxon>Bacillota</taxon>
        <taxon>Clostridia</taxon>
        <taxon>Lachnospirales</taxon>
        <taxon>Lachnospiraceae</taxon>
        <taxon>Anaeromicropila</taxon>
    </lineage>
</organism>
<feature type="transmembrane region" description="Helical" evidence="1">
    <location>
        <begin position="281"/>
        <end position="301"/>
    </location>
</feature>
<dbReference type="RefSeq" id="WP_092560197.1">
    <property type="nucleotide sequence ID" value="NZ_FOYZ01000005.1"/>
</dbReference>
<dbReference type="EMBL" id="FOYZ01000005">
    <property type="protein sequence ID" value="SFR77706.1"/>
    <property type="molecule type" value="Genomic_DNA"/>
</dbReference>
<feature type="transmembrane region" description="Helical" evidence="1">
    <location>
        <begin position="105"/>
        <end position="122"/>
    </location>
</feature>
<keyword evidence="1" id="KW-0812">Transmembrane</keyword>
<feature type="transmembrane region" description="Helical" evidence="1">
    <location>
        <begin position="251"/>
        <end position="269"/>
    </location>
</feature>
<dbReference type="Proteomes" id="UP000199659">
    <property type="component" value="Unassembled WGS sequence"/>
</dbReference>
<dbReference type="STRING" id="37658.SAMN05661086_01639"/>
<evidence type="ECO:0000313" key="3">
    <source>
        <dbReference type="Proteomes" id="UP000199659"/>
    </source>
</evidence>
<proteinExistence type="predicted"/>
<dbReference type="OrthoDB" id="9780661at2"/>
<feature type="transmembrane region" description="Helical" evidence="1">
    <location>
        <begin position="79"/>
        <end position="99"/>
    </location>
</feature>
<keyword evidence="1" id="KW-1133">Transmembrane helix</keyword>
<dbReference type="AlphaFoldDB" id="A0A1I6JFF3"/>
<sequence length="311" mass="35907">MKTLLQLFAFLFLSLGIVILLEISRKEFIQGMEGVFLWKPKKKLKTRVLEATGKKKKNWFTNLIQESMIILQLNKKEKLFPITCAVATILSLTGVLLALLLQNYYLVPVLAVGFLMVPFLYVKILGFRMKKLLNEELETTLSIITTSYIRSENIVDAMEENIDYVNAPIHDVFQQFIFEANLINPDIRKLIRKMKKKIDNDTFGEWCDALVACQDDSKLKSTLLPIVKKLSTVRVVSARLDTMLYEPVKEYITMVILVVLNVPLMYFLNKDWFRILVYQKSGKITLAACAGVIFFSLFSVIKITRPIEYKR</sequence>
<keyword evidence="1" id="KW-0472">Membrane</keyword>
<evidence type="ECO:0000256" key="1">
    <source>
        <dbReference type="SAM" id="Phobius"/>
    </source>
</evidence>